<dbReference type="OrthoDB" id="3643843at2759"/>
<reference evidence="1 2" key="2">
    <citation type="journal article" date="2012" name="PLoS Pathog.">
        <title>Diverse lifestyles and strategies of plant pathogenesis encoded in the genomes of eighteen Dothideomycetes fungi.</title>
        <authorList>
            <person name="Ohm R.A."/>
            <person name="Feau N."/>
            <person name="Henrissat B."/>
            <person name="Schoch C.L."/>
            <person name="Horwitz B.A."/>
            <person name="Barry K.W."/>
            <person name="Condon B.J."/>
            <person name="Copeland A.C."/>
            <person name="Dhillon B."/>
            <person name="Glaser F."/>
            <person name="Hesse C.N."/>
            <person name="Kosti I."/>
            <person name="LaButti K."/>
            <person name="Lindquist E.A."/>
            <person name="Lucas S."/>
            <person name="Salamov A.A."/>
            <person name="Bradshaw R.E."/>
            <person name="Ciuffetti L."/>
            <person name="Hamelin R.C."/>
            <person name="Kema G.H.J."/>
            <person name="Lawrence C."/>
            <person name="Scott J.A."/>
            <person name="Spatafora J.W."/>
            <person name="Turgeon B.G."/>
            <person name="de Wit P.J.G.M."/>
            <person name="Zhong S."/>
            <person name="Goodwin S.B."/>
            <person name="Grigoriev I.V."/>
        </authorList>
    </citation>
    <scope>NUCLEOTIDE SEQUENCE [LARGE SCALE GENOMIC DNA]</scope>
    <source>
        <strain evidence="2">NZE10 / CBS 128990</strain>
    </source>
</reference>
<dbReference type="Proteomes" id="UP000016933">
    <property type="component" value="Unassembled WGS sequence"/>
</dbReference>
<gene>
    <name evidence="1" type="ORF">DOTSEDRAFT_129752</name>
</gene>
<organism evidence="1 2">
    <name type="scientific">Dothistroma septosporum (strain NZE10 / CBS 128990)</name>
    <name type="common">Red band needle blight fungus</name>
    <name type="synonym">Mycosphaerella pini</name>
    <dbReference type="NCBI Taxonomy" id="675120"/>
    <lineage>
        <taxon>Eukaryota</taxon>
        <taxon>Fungi</taxon>
        <taxon>Dikarya</taxon>
        <taxon>Ascomycota</taxon>
        <taxon>Pezizomycotina</taxon>
        <taxon>Dothideomycetes</taxon>
        <taxon>Dothideomycetidae</taxon>
        <taxon>Mycosphaerellales</taxon>
        <taxon>Mycosphaerellaceae</taxon>
        <taxon>Dothistroma</taxon>
    </lineage>
</organism>
<accession>N1PNJ4</accession>
<dbReference type="eggNOG" id="ENOG502RHJ7">
    <property type="taxonomic scope" value="Eukaryota"/>
</dbReference>
<keyword evidence="2" id="KW-1185">Reference proteome</keyword>
<feature type="non-terminal residue" evidence="1">
    <location>
        <position position="139"/>
    </location>
</feature>
<proteinExistence type="predicted"/>
<name>N1PNJ4_DOTSN</name>
<dbReference type="HOGENOM" id="CLU_1849866_0_0_1"/>
<evidence type="ECO:0000313" key="1">
    <source>
        <dbReference type="EMBL" id="EME43960.1"/>
    </source>
</evidence>
<protein>
    <submittedName>
        <fullName evidence="1">Uncharacterized protein</fullName>
    </submittedName>
</protein>
<dbReference type="AlphaFoldDB" id="N1PNJ4"/>
<evidence type="ECO:0000313" key="2">
    <source>
        <dbReference type="Proteomes" id="UP000016933"/>
    </source>
</evidence>
<sequence>MSQATCSDSRDKIYSTLGIMDNEEADLIHPDYSTPWQEVYARATYASIKIQRSFGIFDVHCRNSDHLNPSRLPTWTVDFNTVIPTDTNVAALKSLGREYDDGKPWHSWTVSRDMSDFSVHLSPDATRLILDGIVFDTVL</sequence>
<dbReference type="EMBL" id="KB446539">
    <property type="protein sequence ID" value="EME43960.1"/>
    <property type="molecule type" value="Genomic_DNA"/>
</dbReference>
<reference evidence="2" key="1">
    <citation type="journal article" date="2012" name="PLoS Genet.">
        <title>The genomes of the fungal plant pathogens Cladosporium fulvum and Dothistroma septosporum reveal adaptation to different hosts and lifestyles but also signatures of common ancestry.</title>
        <authorList>
            <person name="de Wit P.J.G.M."/>
            <person name="van der Burgt A."/>
            <person name="Oekmen B."/>
            <person name="Stergiopoulos I."/>
            <person name="Abd-Elsalam K.A."/>
            <person name="Aerts A.L."/>
            <person name="Bahkali A.H."/>
            <person name="Beenen H.G."/>
            <person name="Chettri P."/>
            <person name="Cox M.P."/>
            <person name="Datema E."/>
            <person name="de Vries R.P."/>
            <person name="Dhillon B."/>
            <person name="Ganley A.R."/>
            <person name="Griffiths S.A."/>
            <person name="Guo Y."/>
            <person name="Hamelin R.C."/>
            <person name="Henrissat B."/>
            <person name="Kabir M.S."/>
            <person name="Jashni M.K."/>
            <person name="Kema G."/>
            <person name="Klaubauf S."/>
            <person name="Lapidus A."/>
            <person name="Levasseur A."/>
            <person name="Lindquist E."/>
            <person name="Mehrabi R."/>
            <person name="Ohm R.A."/>
            <person name="Owen T.J."/>
            <person name="Salamov A."/>
            <person name="Schwelm A."/>
            <person name="Schijlen E."/>
            <person name="Sun H."/>
            <person name="van den Burg H.A."/>
            <person name="van Ham R.C.H.J."/>
            <person name="Zhang S."/>
            <person name="Goodwin S.B."/>
            <person name="Grigoriev I.V."/>
            <person name="Collemare J."/>
            <person name="Bradshaw R.E."/>
        </authorList>
    </citation>
    <scope>NUCLEOTIDE SEQUENCE [LARGE SCALE GENOMIC DNA]</scope>
    <source>
        <strain evidence="2">NZE10 / CBS 128990</strain>
    </source>
</reference>